<reference evidence="2 3" key="1">
    <citation type="submission" date="2018-03" db="EMBL/GenBank/DDBJ databases">
        <title>Genomic Encyclopedia of Archaeal and Bacterial Type Strains, Phase II (KMG-II): from individual species to whole genera.</title>
        <authorList>
            <person name="Goeker M."/>
        </authorList>
    </citation>
    <scope>NUCLEOTIDE SEQUENCE [LARGE SCALE GENOMIC DNA]</scope>
    <source>
        <strain evidence="2 3">ATCC BAA-1496</strain>
    </source>
</reference>
<dbReference type="Pfam" id="PF00583">
    <property type="entry name" value="Acetyltransf_1"/>
    <property type="match status" value="1"/>
</dbReference>
<dbReference type="GO" id="GO:0016747">
    <property type="term" value="F:acyltransferase activity, transferring groups other than amino-acyl groups"/>
    <property type="evidence" value="ECO:0007669"/>
    <property type="project" value="InterPro"/>
</dbReference>
<dbReference type="EMBL" id="PVTI01000025">
    <property type="protein sequence ID" value="PRY54118.1"/>
    <property type="molecule type" value="Genomic_DNA"/>
</dbReference>
<protein>
    <submittedName>
        <fullName evidence="2">Acetyltransferase (GNAT) family protein</fullName>
    </submittedName>
</protein>
<organism evidence="2 3">
    <name type="scientific">Knoellia remsis</name>
    <dbReference type="NCBI Taxonomy" id="407159"/>
    <lineage>
        <taxon>Bacteria</taxon>
        <taxon>Bacillati</taxon>
        <taxon>Actinomycetota</taxon>
        <taxon>Actinomycetes</taxon>
        <taxon>Micrococcales</taxon>
        <taxon>Intrasporangiaceae</taxon>
        <taxon>Knoellia</taxon>
    </lineage>
</organism>
<dbReference type="InterPro" id="IPR052523">
    <property type="entry name" value="Trichothecene_AcTrans"/>
</dbReference>
<dbReference type="Proteomes" id="UP000237822">
    <property type="component" value="Unassembled WGS sequence"/>
</dbReference>
<evidence type="ECO:0000259" key="1">
    <source>
        <dbReference type="PROSITE" id="PS51186"/>
    </source>
</evidence>
<sequence length="196" mass="21890">MAVTVREMRQGERKDAAAALATAFRYDPVNRFIGSRPERDRILWDTLLRFQHGDAASVDLAVDGRRVVGVGVWDPPGHAPSLMSRLRAGPGFLRALGRDARKGAQVEEWMARHRPQEPFWYLAHLGATEPGKGVGSALLNYRLAQLDREGGRTAYLENSNERNLRLYERFGFEVTSRLDGGPEGAPPVWGMVRRPA</sequence>
<proteinExistence type="predicted"/>
<comment type="caution">
    <text evidence="2">The sequence shown here is derived from an EMBL/GenBank/DDBJ whole genome shotgun (WGS) entry which is preliminary data.</text>
</comment>
<dbReference type="SUPFAM" id="SSF55729">
    <property type="entry name" value="Acyl-CoA N-acyltransferases (Nat)"/>
    <property type="match status" value="1"/>
</dbReference>
<dbReference type="RefSeq" id="WP_218279276.1">
    <property type="nucleotide sequence ID" value="NZ_PVTI01000025.1"/>
</dbReference>
<dbReference type="InterPro" id="IPR000182">
    <property type="entry name" value="GNAT_dom"/>
</dbReference>
<dbReference type="PROSITE" id="PS51186">
    <property type="entry name" value="GNAT"/>
    <property type="match status" value="1"/>
</dbReference>
<feature type="domain" description="N-acetyltransferase" evidence="1">
    <location>
        <begin position="3"/>
        <end position="195"/>
    </location>
</feature>
<dbReference type="Gene3D" id="3.40.630.30">
    <property type="match status" value="1"/>
</dbReference>
<dbReference type="AlphaFoldDB" id="A0A2T0U8D7"/>
<evidence type="ECO:0000313" key="2">
    <source>
        <dbReference type="EMBL" id="PRY54118.1"/>
    </source>
</evidence>
<accession>A0A2T0U8D7</accession>
<dbReference type="PANTHER" id="PTHR42791:SF1">
    <property type="entry name" value="N-ACETYLTRANSFERASE DOMAIN-CONTAINING PROTEIN"/>
    <property type="match status" value="1"/>
</dbReference>
<name>A0A2T0U8D7_9MICO</name>
<evidence type="ECO:0000313" key="3">
    <source>
        <dbReference type="Proteomes" id="UP000237822"/>
    </source>
</evidence>
<dbReference type="InterPro" id="IPR016181">
    <property type="entry name" value="Acyl_CoA_acyltransferase"/>
</dbReference>
<keyword evidence="3" id="KW-1185">Reference proteome</keyword>
<gene>
    <name evidence="2" type="ORF">BCF74_12527</name>
</gene>
<keyword evidence="2" id="KW-0808">Transferase</keyword>
<dbReference type="PANTHER" id="PTHR42791">
    <property type="entry name" value="GNAT FAMILY ACETYLTRANSFERASE"/>
    <property type="match status" value="1"/>
</dbReference>